<dbReference type="EMBL" id="FNQG01000002">
    <property type="protein sequence ID" value="SDZ74067.1"/>
    <property type="molecule type" value="Genomic_DNA"/>
</dbReference>
<evidence type="ECO:0000313" key="4">
    <source>
        <dbReference type="EMBL" id="SDZ74067.1"/>
    </source>
</evidence>
<dbReference type="Pfam" id="PF13414">
    <property type="entry name" value="TPR_11"/>
    <property type="match status" value="1"/>
</dbReference>
<name>A0A1H3VGX6_SELRU</name>
<evidence type="ECO:0000256" key="3">
    <source>
        <dbReference type="PROSITE-ProRule" id="PRU00339"/>
    </source>
</evidence>
<keyword evidence="1" id="KW-0677">Repeat</keyword>
<feature type="repeat" description="TPR" evidence="3">
    <location>
        <begin position="287"/>
        <end position="320"/>
    </location>
</feature>
<organism evidence="4 5">
    <name type="scientific">Selenomonas ruminantium</name>
    <dbReference type="NCBI Taxonomy" id="971"/>
    <lineage>
        <taxon>Bacteria</taxon>
        <taxon>Bacillati</taxon>
        <taxon>Bacillota</taxon>
        <taxon>Negativicutes</taxon>
        <taxon>Selenomonadales</taxon>
        <taxon>Selenomonadaceae</taxon>
        <taxon>Selenomonas</taxon>
    </lineage>
</organism>
<dbReference type="SUPFAM" id="SSF48439">
    <property type="entry name" value="Protein prenylyltransferase"/>
    <property type="match status" value="1"/>
</dbReference>
<accession>A0A1H3VGX6</accession>
<feature type="repeat" description="TPR" evidence="3">
    <location>
        <begin position="185"/>
        <end position="218"/>
    </location>
</feature>
<dbReference type="PANTHER" id="PTHR44858">
    <property type="entry name" value="TETRATRICOPEPTIDE REPEAT PROTEIN 6"/>
    <property type="match status" value="1"/>
</dbReference>
<dbReference type="AlphaFoldDB" id="A0A1H3VGX6"/>
<evidence type="ECO:0000313" key="5">
    <source>
        <dbReference type="Proteomes" id="UP000183469"/>
    </source>
</evidence>
<evidence type="ECO:0000256" key="2">
    <source>
        <dbReference type="ARBA" id="ARBA00022803"/>
    </source>
</evidence>
<feature type="repeat" description="TPR" evidence="3">
    <location>
        <begin position="253"/>
        <end position="286"/>
    </location>
</feature>
<gene>
    <name evidence="4" type="ORF">SAMN05660648_00227</name>
</gene>
<keyword evidence="2 3" id="KW-0802">TPR repeat</keyword>
<reference evidence="4 5" key="1">
    <citation type="submission" date="2016-10" db="EMBL/GenBank/DDBJ databases">
        <authorList>
            <person name="de Groot N.N."/>
        </authorList>
    </citation>
    <scope>NUCLEOTIDE SEQUENCE [LARGE SCALE GENOMIC DNA]</scope>
    <source>
        <strain evidence="4 5">DSM 2872</strain>
    </source>
</reference>
<dbReference type="Pfam" id="PF13432">
    <property type="entry name" value="TPR_16"/>
    <property type="match status" value="1"/>
</dbReference>
<feature type="repeat" description="TPR" evidence="3">
    <location>
        <begin position="219"/>
        <end position="252"/>
    </location>
</feature>
<dbReference type="PROSITE" id="PS50005">
    <property type="entry name" value="TPR"/>
    <property type="match status" value="4"/>
</dbReference>
<dbReference type="Gene3D" id="1.25.40.10">
    <property type="entry name" value="Tetratricopeptide repeat domain"/>
    <property type="match status" value="2"/>
</dbReference>
<dbReference type="Pfam" id="PF07719">
    <property type="entry name" value="TPR_2"/>
    <property type="match status" value="1"/>
</dbReference>
<dbReference type="InterPro" id="IPR050498">
    <property type="entry name" value="Ycf3"/>
</dbReference>
<dbReference type="OrthoDB" id="1664003at2"/>
<dbReference type="PANTHER" id="PTHR44858:SF1">
    <property type="entry name" value="UDP-N-ACETYLGLUCOSAMINE--PEPTIDE N-ACETYLGLUCOSAMINYLTRANSFERASE SPINDLY-RELATED"/>
    <property type="match status" value="1"/>
</dbReference>
<dbReference type="InterPro" id="IPR019734">
    <property type="entry name" value="TPR_rpt"/>
</dbReference>
<dbReference type="InterPro" id="IPR011990">
    <property type="entry name" value="TPR-like_helical_dom_sf"/>
</dbReference>
<protein>
    <submittedName>
        <fullName evidence="4">Tetratricopeptide repeat-containing protein</fullName>
    </submittedName>
</protein>
<dbReference type="SMART" id="SM00028">
    <property type="entry name" value="TPR"/>
    <property type="match status" value="4"/>
</dbReference>
<dbReference type="Proteomes" id="UP000183469">
    <property type="component" value="Unassembled WGS sequence"/>
</dbReference>
<dbReference type="InterPro" id="IPR013105">
    <property type="entry name" value="TPR_2"/>
</dbReference>
<proteinExistence type="predicted"/>
<evidence type="ECO:0000256" key="1">
    <source>
        <dbReference type="ARBA" id="ARBA00022737"/>
    </source>
</evidence>
<sequence>MSDYETPSIAEQRALSYAKQRAAEQAGAFVESYTRMEKVHVTEDRVSVLVSGAMQVISQNIEKKAMPDGDVRIVANITAEVDTSFIEKSLSSKDEKTSSMDDAYNQIKKAIIREEKETLELKKRIADLKSQRLPTHDLQLEIKVKEQEYLAINKTDESWALWKKGENAEALVLADEAVKLNPKDWFIYFCRGTINVSKKDYNKAISDFNMALTIGPKERAVYINRGIAYEEIGDLDKAISDYEVALGIDPNYADTYVSRGNAFSKKGDTDRAINDYNKAISIEPKHEGAYIGRGNAYQKIGELDRAISDYNTVLTNNPKAKLAYYNRGRAYKKEVR</sequence>
<dbReference type="RefSeq" id="WP_074670308.1">
    <property type="nucleotide sequence ID" value="NZ_FNQG01000002.1"/>
</dbReference>
<dbReference type="PROSITE" id="PS50293">
    <property type="entry name" value="TPR_REGION"/>
    <property type="match status" value="2"/>
</dbReference>